<evidence type="ECO:0000256" key="1">
    <source>
        <dbReference type="ARBA" id="ARBA00001954"/>
    </source>
</evidence>
<dbReference type="EMBL" id="CABPRJ010000079">
    <property type="protein sequence ID" value="VVC27268.1"/>
    <property type="molecule type" value="Genomic_DNA"/>
</dbReference>
<sequence length="255" mass="29828">MFFINLSYKEFINPRFFALTLSSYNKFFGILSSTEHNIFPSVNQSAYVRHTISKIKSDIHINEQKQFDSSFTIITDAVSIDEESLLVIEIEKSLKHLRYQNDHWDNAIHGYRETEIVTWKDPRNLNIMQRLSSRVFTDKSSTNPMQRVHILDLLNNGYVKPHIDSVRFCGNIIAGLSLLSDSVMRLANENVPDVYTVYALLPRRSLYIMKDHVRYKYTHEILNNGAPSIFNDMHIVRQRRISIVMRNEPSTEIEK</sequence>
<name>A0A5E4M8U2_9HEMI</name>
<proteinExistence type="predicted"/>
<dbReference type="GO" id="GO:0006631">
    <property type="term" value="P:fatty acid metabolic process"/>
    <property type="evidence" value="ECO:0007669"/>
    <property type="project" value="TreeGrafter"/>
</dbReference>
<evidence type="ECO:0000313" key="3">
    <source>
        <dbReference type="Proteomes" id="UP000325440"/>
    </source>
</evidence>
<comment type="cofactor">
    <cofactor evidence="1">
        <name>Fe(2+)</name>
        <dbReference type="ChEBI" id="CHEBI:29033"/>
    </cofactor>
</comment>
<dbReference type="Gene3D" id="2.60.120.590">
    <property type="entry name" value="Alpha-ketoglutarate-dependent dioxygenase AlkB-like"/>
    <property type="match status" value="1"/>
</dbReference>
<evidence type="ECO:0000313" key="2">
    <source>
        <dbReference type="EMBL" id="VVC27268.1"/>
    </source>
</evidence>
<dbReference type="AlphaFoldDB" id="A0A5E4M8U2"/>
<protein>
    <submittedName>
        <fullName evidence="2">Alpha-ketoglutarate-dependent dioxygenase AlkB-like</fullName>
    </submittedName>
</protein>
<dbReference type="GO" id="GO:0005759">
    <property type="term" value="C:mitochondrial matrix"/>
    <property type="evidence" value="ECO:0007669"/>
    <property type="project" value="TreeGrafter"/>
</dbReference>
<dbReference type="InterPro" id="IPR037151">
    <property type="entry name" value="AlkB-like_sf"/>
</dbReference>
<keyword evidence="2" id="KW-0223">Dioxygenase</keyword>
<accession>A0A5E4M8U2</accession>
<dbReference type="InterPro" id="IPR032870">
    <property type="entry name" value="ALKBH7-like"/>
</dbReference>
<keyword evidence="3" id="KW-1185">Reference proteome</keyword>
<organism evidence="2 3">
    <name type="scientific">Cinara cedri</name>
    <dbReference type="NCBI Taxonomy" id="506608"/>
    <lineage>
        <taxon>Eukaryota</taxon>
        <taxon>Metazoa</taxon>
        <taxon>Ecdysozoa</taxon>
        <taxon>Arthropoda</taxon>
        <taxon>Hexapoda</taxon>
        <taxon>Insecta</taxon>
        <taxon>Pterygota</taxon>
        <taxon>Neoptera</taxon>
        <taxon>Paraneoptera</taxon>
        <taxon>Hemiptera</taxon>
        <taxon>Sternorrhyncha</taxon>
        <taxon>Aphidomorpha</taxon>
        <taxon>Aphidoidea</taxon>
        <taxon>Aphididae</taxon>
        <taxon>Lachninae</taxon>
        <taxon>Cinara</taxon>
    </lineage>
</organism>
<dbReference type="PANTHER" id="PTHR21052:SF0">
    <property type="entry name" value="ALPHA-KETOGLUTARATE-DEPENDENT DIOXYGENASE ALKB HOMOLOG 7, MITOCHONDRIAL"/>
    <property type="match status" value="1"/>
</dbReference>
<dbReference type="GO" id="GO:0006974">
    <property type="term" value="P:DNA damage response"/>
    <property type="evidence" value="ECO:0007669"/>
    <property type="project" value="InterPro"/>
</dbReference>
<dbReference type="Proteomes" id="UP000325440">
    <property type="component" value="Unassembled WGS sequence"/>
</dbReference>
<dbReference type="OrthoDB" id="28127at2759"/>
<gene>
    <name evidence="2" type="ORF">CINCED_3A015899</name>
</gene>
<dbReference type="GO" id="GO:0051213">
    <property type="term" value="F:dioxygenase activity"/>
    <property type="evidence" value="ECO:0007669"/>
    <property type="project" value="UniProtKB-KW"/>
</dbReference>
<keyword evidence="2" id="KW-0560">Oxidoreductase</keyword>
<reference evidence="2 3" key="1">
    <citation type="submission" date="2019-08" db="EMBL/GenBank/DDBJ databases">
        <authorList>
            <person name="Alioto T."/>
            <person name="Alioto T."/>
            <person name="Gomez Garrido J."/>
        </authorList>
    </citation>
    <scope>NUCLEOTIDE SEQUENCE [LARGE SCALE GENOMIC DNA]</scope>
</reference>
<dbReference type="PANTHER" id="PTHR21052">
    <property type="entry name" value="SPERMATOGENESIS ASSOCIATED 11-RELATED"/>
    <property type="match status" value="1"/>
</dbReference>
<dbReference type="SUPFAM" id="SSF51197">
    <property type="entry name" value="Clavaminate synthase-like"/>
    <property type="match status" value="1"/>
</dbReference>